<accession>A0A8S4QTA1</accession>
<dbReference type="AlphaFoldDB" id="A0A8S4QTA1"/>
<protein>
    <submittedName>
        <fullName evidence="3">Jg27195 protein</fullName>
    </submittedName>
</protein>
<evidence type="ECO:0000256" key="1">
    <source>
        <dbReference type="SAM" id="MobiDB-lite"/>
    </source>
</evidence>
<comment type="caution">
    <text evidence="3">The sequence shown here is derived from an EMBL/GenBank/DDBJ whole genome shotgun (WGS) entry which is preliminary data.</text>
</comment>
<feature type="compositionally biased region" description="Polar residues" evidence="1">
    <location>
        <begin position="140"/>
        <end position="164"/>
    </location>
</feature>
<dbReference type="PANTHER" id="PTHR12420:SF42">
    <property type="entry name" value="G2_M PHASE-SPECIFIC E3 UBIQUITIN-PROTEIN LIGASE"/>
    <property type="match status" value="1"/>
</dbReference>
<dbReference type="SUPFAM" id="SSF57903">
    <property type="entry name" value="FYVE/PHD zinc finger"/>
    <property type="match status" value="1"/>
</dbReference>
<feature type="region of interest" description="Disordered" evidence="1">
    <location>
        <begin position="88"/>
        <end position="107"/>
    </location>
</feature>
<feature type="domain" description="PHF7/G2E3-like PHD zinc finger" evidence="2">
    <location>
        <begin position="15"/>
        <end position="70"/>
    </location>
</feature>
<dbReference type="InterPro" id="IPR059102">
    <property type="entry name" value="PHD_PHF7/G2E3-like"/>
</dbReference>
<dbReference type="OrthoDB" id="512616at2759"/>
<evidence type="ECO:0000313" key="4">
    <source>
        <dbReference type="Proteomes" id="UP000838756"/>
    </source>
</evidence>
<dbReference type="GO" id="GO:0005634">
    <property type="term" value="C:nucleus"/>
    <property type="evidence" value="ECO:0007669"/>
    <property type="project" value="TreeGrafter"/>
</dbReference>
<organism evidence="3 4">
    <name type="scientific">Pararge aegeria aegeria</name>
    <dbReference type="NCBI Taxonomy" id="348720"/>
    <lineage>
        <taxon>Eukaryota</taxon>
        <taxon>Metazoa</taxon>
        <taxon>Ecdysozoa</taxon>
        <taxon>Arthropoda</taxon>
        <taxon>Hexapoda</taxon>
        <taxon>Insecta</taxon>
        <taxon>Pterygota</taxon>
        <taxon>Neoptera</taxon>
        <taxon>Endopterygota</taxon>
        <taxon>Lepidoptera</taxon>
        <taxon>Glossata</taxon>
        <taxon>Ditrysia</taxon>
        <taxon>Papilionoidea</taxon>
        <taxon>Nymphalidae</taxon>
        <taxon>Satyrinae</taxon>
        <taxon>Satyrini</taxon>
        <taxon>Parargina</taxon>
        <taxon>Pararge</taxon>
    </lineage>
</organism>
<feature type="region of interest" description="Disordered" evidence="1">
    <location>
        <begin position="132"/>
        <end position="171"/>
    </location>
</feature>
<dbReference type="Proteomes" id="UP000838756">
    <property type="component" value="Unassembled WGS sequence"/>
</dbReference>
<dbReference type="Pfam" id="PF26054">
    <property type="entry name" value="PHD_G2E3"/>
    <property type="match status" value="1"/>
</dbReference>
<evidence type="ECO:0000259" key="2">
    <source>
        <dbReference type="Pfam" id="PF26054"/>
    </source>
</evidence>
<dbReference type="Gene3D" id="3.30.40.10">
    <property type="entry name" value="Zinc/RING finger domain, C3HC4 (zinc finger)"/>
    <property type="match status" value="1"/>
</dbReference>
<keyword evidence="4" id="KW-1185">Reference proteome</keyword>
<dbReference type="InterPro" id="IPR051188">
    <property type="entry name" value="PHD-type_Zinc_Finger"/>
</dbReference>
<dbReference type="PANTHER" id="PTHR12420">
    <property type="entry name" value="PHD FINGER PROTEIN"/>
    <property type="match status" value="1"/>
</dbReference>
<feature type="compositionally biased region" description="Polar residues" evidence="1">
    <location>
        <begin position="88"/>
        <end position="100"/>
    </location>
</feature>
<gene>
    <name evidence="3" type="primary">jg27195</name>
    <name evidence="3" type="ORF">PAEG_LOCUS5567</name>
</gene>
<evidence type="ECO:0000313" key="3">
    <source>
        <dbReference type="EMBL" id="CAH2217684.1"/>
    </source>
</evidence>
<dbReference type="InterPro" id="IPR011011">
    <property type="entry name" value="Znf_FYVE_PHD"/>
</dbReference>
<dbReference type="EMBL" id="CAKXAJ010018398">
    <property type="protein sequence ID" value="CAH2217684.1"/>
    <property type="molecule type" value="Genomic_DNA"/>
</dbReference>
<proteinExistence type="predicted"/>
<dbReference type="InterPro" id="IPR013083">
    <property type="entry name" value="Znf_RING/FYVE/PHD"/>
</dbReference>
<name>A0A8S4QTA1_9NEOP</name>
<reference evidence="3" key="1">
    <citation type="submission" date="2022-03" db="EMBL/GenBank/DDBJ databases">
        <authorList>
            <person name="Lindestad O."/>
        </authorList>
    </citation>
    <scope>NUCLEOTIDE SEQUENCE</scope>
</reference>
<sequence length="255" mass="28907">DAAWELEQNAFSEIYERPVECRVDDCKCPRGREYDANSGIWDIKLCVLCGSPGAHAACCTTEYYVCDVCRPAAPDQSHLAVIDAVSLPSQNQNSQRTQSGPVMPSRMSIRRTKRKRNLNVSSSASHNVTVRTEMEDKTVKTNTDLSRQDLNLKTPKRPTSTNPTEPKHPENELLSPLKLLKQGLNEKISSKEVEKFMFDTKLLDEMRRKFKKPKPLCVKRKIVGDILEGLLDYVSNKKNIIERNNSPEKVKVIGY</sequence>
<feature type="non-terminal residue" evidence="3">
    <location>
        <position position="1"/>
    </location>
</feature>